<sequence length="535" mass="56874">MVLVLVLALAAAERPPEAGRNADVAAAAGAAVANVTASAVDAVTFAVAPARKGAGPVARFFHELSSGVRAWLAKPGNVEKAGTLMTACAFTWFVYQLTRIELDAAASARREGILLTADRSALGPGAASKPQSLGPGGRELPELTEEERALLGALVDTASLGTAFENIGGLEEQKSALEELVVYPMRVAAAESAAAEAAVAAERDGTTPPPQGLGAHSHNPWTGHPLLRPPTGILLYGPPGCGKTMLIRAAAREAGVNLLQITPGVIESKWFGESAQNVRALFGLARKLQPCLVYIDEVDALCLERHQESNSRDLKAELLQQWDGLRGVRGDRIIILGSTNSLQDLDEAFQRRFVRSIQVPYPSYNERVQVLRKVMEGVALDPKLSLPTVAAATDGYSASDLEELARAALHRPVREMRARLRLRARSATNSSGTGVPPDGASVVGPIEALRPLTIGDLEAAMEEALPTKFHGYERMTRSPPPARVTENLGDDSDADNWDDGFEEPPPRGNANGDDAVEEARRQGDVYTGPTSFPFS</sequence>
<evidence type="ECO:0000313" key="9">
    <source>
        <dbReference type="EMBL" id="CAD9261141.1"/>
    </source>
</evidence>
<dbReference type="EMBL" id="HBGJ01030890">
    <property type="protein sequence ID" value="CAD9261141.1"/>
    <property type="molecule type" value="Transcribed_RNA"/>
</dbReference>
<comment type="subcellular location">
    <subcellularLocation>
        <location evidence="1">Mitochondrion outer membrane</location>
        <topology evidence="1">Single-pass membrane protein</topology>
    </subcellularLocation>
</comment>
<keyword evidence="3" id="KW-1000">Mitochondrion outer membrane</keyword>
<dbReference type="Gene3D" id="1.10.8.60">
    <property type="match status" value="1"/>
</dbReference>
<dbReference type="EMBL" id="HBGJ01030894">
    <property type="protein sequence ID" value="CAD9261145.1"/>
    <property type="molecule type" value="Transcribed_RNA"/>
</dbReference>
<name>A0A6U4IE80_9STRA</name>
<dbReference type="PANTHER" id="PTHR45644">
    <property type="entry name" value="AAA ATPASE, PUTATIVE (AFU_ORTHOLOGUE AFUA_2G12920)-RELATED-RELATED"/>
    <property type="match status" value="1"/>
</dbReference>
<keyword evidence="6" id="KW-0732">Signal</keyword>
<dbReference type="InterPro" id="IPR041569">
    <property type="entry name" value="AAA_lid_3"/>
</dbReference>
<dbReference type="AlphaFoldDB" id="A0A6U4IE80"/>
<dbReference type="InterPro" id="IPR003959">
    <property type="entry name" value="ATPase_AAA_core"/>
</dbReference>
<dbReference type="InterPro" id="IPR027417">
    <property type="entry name" value="P-loop_NTPase"/>
</dbReference>
<keyword evidence="3" id="KW-0472">Membrane</keyword>
<dbReference type="Pfam" id="PF00004">
    <property type="entry name" value="AAA"/>
    <property type="match status" value="1"/>
</dbReference>
<reference evidence="12" key="1">
    <citation type="submission" date="2021-01" db="EMBL/GenBank/DDBJ databases">
        <authorList>
            <person name="Corre E."/>
            <person name="Pelletier E."/>
            <person name="Niang G."/>
            <person name="Scheremetjew M."/>
            <person name="Finn R."/>
            <person name="Kale V."/>
            <person name="Holt S."/>
            <person name="Cochrane G."/>
            <person name="Meng A."/>
            <person name="Brown T."/>
            <person name="Cohen L."/>
        </authorList>
    </citation>
    <scope>NUCLEOTIDE SEQUENCE</scope>
    <source>
        <strain evidence="12">CCMP2877</strain>
    </source>
</reference>
<dbReference type="SUPFAM" id="SSF52540">
    <property type="entry name" value="P-loop containing nucleoside triphosphate hydrolases"/>
    <property type="match status" value="1"/>
</dbReference>
<evidence type="ECO:0000313" key="10">
    <source>
        <dbReference type="EMBL" id="CAD9261144.1"/>
    </source>
</evidence>
<keyword evidence="4" id="KW-0067">ATP-binding</keyword>
<evidence type="ECO:0000313" key="12">
    <source>
        <dbReference type="EMBL" id="CAD9261146.1"/>
    </source>
</evidence>
<dbReference type="InterPro" id="IPR051701">
    <property type="entry name" value="Mito_OM_Translocase_MSP1"/>
</dbReference>
<dbReference type="GO" id="GO:0005524">
    <property type="term" value="F:ATP binding"/>
    <property type="evidence" value="ECO:0007669"/>
    <property type="project" value="UniProtKB-KW"/>
</dbReference>
<feature type="signal peptide" evidence="6">
    <location>
        <begin position="1"/>
        <end position="18"/>
    </location>
</feature>
<gene>
    <name evidence="8" type="ORF">PPAR1163_LOCUS19520</name>
    <name evidence="9" type="ORF">PPAR1163_LOCUS19521</name>
    <name evidence="10" type="ORF">PPAR1163_LOCUS19524</name>
    <name evidence="11" type="ORF">PPAR1163_LOCUS19525</name>
    <name evidence="12" type="ORF">PPAR1163_LOCUS19526</name>
</gene>
<dbReference type="Gene3D" id="3.40.50.300">
    <property type="entry name" value="P-loop containing nucleotide triphosphate hydrolases"/>
    <property type="match status" value="1"/>
</dbReference>
<accession>A0A6U4IE80</accession>
<protein>
    <recommendedName>
        <fullName evidence="7">AAA+ ATPase domain-containing protein</fullName>
    </recommendedName>
</protein>
<keyword evidence="2" id="KW-0547">Nucleotide-binding</keyword>
<evidence type="ECO:0000313" key="11">
    <source>
        <dbReference type="EMBL" id="CAD9261145.1"/>
    </source>
</evidence>
<evidence type="ECO:0000256" key="4">
    <source>
        <dbReference type="ARBA" id="ARBA00022840"/>
    </source>
</evidence>
<evidence type="ECO:0000256" key="2">
    <source>
        <dbReference type="ARBA" id="ARBA00022741"/>
    </source>
</evidence>
<organism evidence="12">
    <name type="scientific">Phaeomonas parva</name>
    <dbReference type="NCBI Taxonomy" id="124430"/>
    <lineage>
        <taxon>Eukaryota</taxon>
        <taxon>Sar</taxon>
        <taxon>Stramenopiles</taxon>
        <taxon>Ochrophyta</taxon>
        <taxon>Pinguiophyceae</taxon>
        <taxon>Pinguiochrysidales</taxon>
        <taxon>Pinguiochrysidaceae</taxon>
        <taxon>Phaeomonas</taxon>
    </lineage>
</organism>
<evidence type="ECO:0000256" key="3">
    <source>
        <dbReference type="ARBA" id="ARBA00022787"/>
    </source>
</evidence>
<dbReference type="SMART" id="SM00382">
    <property type="entry name" value="AAA"/>
    <property type="match status" value="1"/>
</dbReference>
<dbReference type="GO" id="GO:0005741">
    <property type="term" value="C:mitochondrial outer membrane"/>
    <property type="evidence" value="ECO:0007669"/>
    <property type="project" value="UniProtKB-SubCell"/>
</dbReference>
<dbReference type="InterPro" id="IPR003593">
    <property type="entry name" value="AAA+_ATPase"/>
</dbReference>
<evidence type="ECO:0000256" key="1">
    <source>
        <dbReference type="ARBA" id="ARBA00004572"/>
    </source>
</evidence>
<dbReference type="EMBL" id="HBGJ01030889">
    <property type="protein sequence ID" value="CAD9261140.1"/>
    <property type="molecule type" value="Transcribed_RNA"/>
</dbReference>
<evidence type="ECO:0000313" key="8">
    <source>
        <dbReference type="EMBL" id="CAD9261140.1"/>
    </source>
</evidence>
<evidence type="ECO:0000256" key="6">
    <source>
        <dbReference type="SAM" id="SignalP"/>
    </source>
</evidence>
<feature type="domain" description="AAA+ ATPase" evidence="7">
    <location>
        <begin position="229"/>
        <end position="363"/>
    </location>
</feature>
<feature type="chain" id="PRO_5035585612" description="AAA+ ATPase domain-containing protein" evidence="6">
    <location>
        <begin position="19"/>
        <end position="535"/>
    </location>
</feature>
<dbReference type="EMBL" id="HBGJ01030895">
    <property type="protein sequence ID" value="CAD9261146.1"/>
    <property type="molecule type" value="Transcribed_RNA"/>
</dbReference>
<evidence type="ECO:0000256" key="5">
    <source>
        <dbReference type="SAM" id="MobiDB-lite"/>
    </source>
</evidence>
<dbReference type="EMBL" id="HBGJ01030893">
    <property type="protein sequence ID" value="CAD9261144.1"/>
    <property type="molecule type" value="Transcribed_RNA"/>
</dbReference>
<feature type="compositionally biased region" description="Acidic residues" evidence="5">
    <location>
        <begin position="488"/>
        <end position="502"/>
    </location>
</feature>
<proteinExistence type="predicted"/>
<feature type="region of interest" description="Disordered" evidence="5">
    <location>
        <begin position="470"/>
        <end position="535"/>
    </location>
</feature>
<dbReference type="GO" id="GO:0016887">
    <property type="term" value="F:ATP hydrolysis activity"/>
    <property type="evidence" value="ECO:0007669"/>
    <property type="project" value="InterPro"/>
</dbReference>
<keyword evidence="3" id="KW-0496">Mitochondrion</keyword>
<evidence type="ECO:0000259" key="7">
    <source>
        <dbReference type="SMART" id="SM00382"/>
    </source>
</evidence>
<dbReference type="Pfam" id="PF17862">
    <property type="entry name" value="AAA_lid_3"/>
    <property type="match status" value="1"/>
</dbReference>